<dbReference type="EMBL" id="JAHBFV010000003">
    <property type="protein sequence ID" value="MBZ6015174.1"/>
    <property type="molecule type" value="Genomic_DNA"/>
</dbReference>
<dbReference type="InterPro" id="IPR029063">
    <property type="entry name" value="SAM-dependent_MTases_sf"/>
</dbReference>
<organism evidence="2 4">
    <name type="scientific">Leuconostoc gelidum subsp. gelidum</name>
    <dbReference type="NCBI Taxonomy" id="1607839"/>
    <lineage>
        <taxon>Bacteria</taxon>
        <taxon>Bacillati</taxon>
        <taxon>Bacillota</taxon>
        <taxon>Bacilli</taxon>
        <taxon>Lactobacillales</taxon>
        <taxon>Lactobacillaceae</taxon>
        <taxon>Leuconostoc</taxon>
        <taxon>Leuconostoc gelidum group</taxon>
    </lineage>
</organism>
<dbReference type="Proteomes" id="UP000705994">
    <property type="component" value="Unassembled WGS sequence"/>
</dbReference>
<dbReference type="SUPFAM" id="SSF53335">
    <property type="entry name" value="S-adenosyl-L-methionine-dependent methyltransferases"/>
    <property type="match status" value="1"/>
</dbReference>
<keyword evidence="2" id="KW-0489">Methyltransferase</keyword>
<evidence type="ECO:0000313" key="2">
    <source>
        <dbReference type="EMBL" id="MBZ6015174.1"/>
    </source>
</evidence>
<protein>
    <submittedName>
        <fullName evidence="2">SAM-dependent methyltransferase</fullName>
    </submittedName>
</protein>
<gene>
    <name evidence="2" type="ORF">KII88_01265</name>
    <name evidence="1" type="ORF">KIJ07_03970</name>
</gene>
<dbReference type="AlphaFoldDB" id="A0AB35FX78"/>
<proteinExistence type="predicted"/>
<evidence type="ECO:0000313" key="3">
    <source>
        <dbReference type="Proteomes" id="UP000705994"/>
    </source>
</evidence>
<reference evidence="2 3" key="1">
    <citation type="submission" date="2021-05" db="EMBL/GenBank/DDBJ databases">
        <title>Pangenome of Leuconostoc gelidum warrants species status for Leuconostoc gelidum subsp. gasicomitatum.</title>
        <authorList>
            <person name="Johansson P."/>
            <person name="Sade E."/>
            <person name="Hultman J."/>
            <person name="Auvinen P."/>
            <person name="Bjorkroth J."/>
        </authorList>
    </citation>
    <scope>NUCLEOTIDE SEQUENCE</scope>
    <source>
        <strain evidence="1 3">AMKR21</strain>
        <strain evidence="2">C220d</strain>
    </source>
</reference>
<name>A0AB35FX78_LEUGE</name>
<keyword evidence="3" id="KW-1185">Reference proteome</keyword>
<dbReference type="Proteomes" id="UP000727071">
    <property type="component" value="Unassembled WGS sequence"/>
</dbReference>
<dbReference type="GO" id="GO:0032259">
    <property type="term" value="P:methylation"/>
    <property type="evidence" value="ECO:0007669"/>
    <property type="project" value="UniProtKB-KW"/>
</dbReference>
<dbReference type="EMBL" id="JAHBFX010000001">
    <property type="protein sequence ID" value="MBZ5999584.1"/>
    <property type="molecule type" value="Genomic_DNA"/>
</dbReference>
<evidence type="ECO:0000313" key="4">
    <source>
        <dbReference type="Proteomes" id="UP000727071"/>
    </source>
</evidence>
<accession>A0AB35FX78</accession>
<comment type="caution">
    <text evidence="2">The sequence shown here is derived from an EMBL/GenBank/DDBJ whole genome shotgun (WGS) entry which is preliminary data.</text>
</comment>
<evidence type="ECO:0000313" key="1">
    <source>
        <dbReference type="EMBL" id="MBZ5999584.1"/>
    </source>
</evidence>
<keyword evidence="2" id="KW-0808">Transferase</keyword>
<dbReference type="RefSeq" id="WP_036083395.1">
    <property type="nucleotide sequence ID" value="NZ_JAHBFQ010000009.1"/>
</dbReference>
<dbReference type="GO" id="GO:0008168">
    <property type="term" value="F:methyltransferase activity"/>
    <property type="evidence" value="ECO:0007669"/>
    <property type="project" value="UniProtKB-KW"/>
</dbReference>
<sequence length="233" mass="26499">MMISELTNYATEFQNQPVAYQKIIAALSTLHALKKKQLPLTPLPSLIFSESQILKDLRLMPVDDLLSEFRQTLITDFGIWHLPNQSWITDLHHFIAGRQVLEIMCGNAIMTYALRALGDKIIATDNFTWQGQDIQTPRPWTKVTKVSGLTAVKTLPFDVVIMSWAPDTDTSDAAILTALRDKQFTGDFIVIGEKNQATNSKKFWQIADLTVSKTLNQHHKQFDFIHDQVFIVK</sequence>